<gene>
    <name evidence="4" type="primary">yvcK</name>
    <name evidence="4" type="ORF">IRY30_05710</name>
</gene>
<dbReference type="Gene3D" id="3.40.50.10680">
    <property type="entry name" value="CofD-like domains"/>
    <property type="match status" value="1"/>
</dbReference>
<evidence type="ECO:0000256" key="2">
    <source>
        <dbReference type="HAMAP-Rule" id="MF_00973"/>
    </source>
</evidence>
<feature type="region of interest" description="Disordered" evidence="3">
    <location>
        <begin position="1"/>
        <end position="27"/>
    </location>
</feature>
<dbReference type="NCBIfam" id="TIGR01826">
    <property type="entry name" value="CofD_related"/>
    <property type="match status" value="1"/>
</dbReference>
<dbReference type="EMBL" id="JADKMY010000001">
    <property type="protein sequence ID" value="MBF4553576.1"/>
    <property type="molecule type" value="Genomic_DNA"/>
</dbReference>
<dbReference type="HAMAP" id="MF_00973">
    <property type="entry name" value="Gluconeogen_factor"/>
    <property type="match status" value="1"/>
</dbReference>
<keyword evidence="5" id="KW-1185">Reference proteome</keyword>
<dbReference type="Pfam" id="PF01933">
    <property type="entry name" value="CofD"/>
    <property type="match status" value="1"/>
</dbReference>
<dbReference type="SUPFAM" id="SSF142338">
    <property type="entry name" value="CofD-like"/>
    <property type="match status" value="1"/>
</dbReference>
<evidence type="ECO:0000313" key="5">
    <source>
        <dbReference type="Proteomes" id="UP000635902"/>
    </source>
</evidence>
<protein>
    <recommendedName>
        <fullName evidence="2">Putative gluconeogenesis factor</fullName>
    </recommendedName>
</protein>
<dbReference type="CDD" id="cd07187">
    <property type="entry name" value="YvcK_like"/>
    <property type="match status" value="1"/>
</dbReference>
<dbReference type="InterPro" id="IPR038136">
    <property type="entry name" value="CofD-like_dom_sf"/>
</dbReference>
<dbReference type="InterPro" id="IPR010119">
    <property type="entry name" value="Gluconeogen_factor"/>
</dbReference>
<comment type="subcellular location">
    <subcellularLocation>
        <location evidence="2">Cytoplasm</location>
    </subcellularLocation>
</comment>
<comment type="caution">
    <text evidence="4">The sequence shown here is derived from an EMBL/GenBank/DDBJ whole genome shotgun (WGS) entry which is preliminary data.</text>
</comment>
<evidence type="ECO:0000256" key="3">
    <source>
        <dbReference type="SAM" id="MobiDB-lite"/>
    </source>
</evidence>
<keyword evidence="1 2" id="KW-0963">Cytoplasm</keyword>
<sequence>MWSVKPMVETPDNAADQAAQNTPDQAADKAGVRVASLGGGHGLFNTLRATRLIADHATAIVTVADDGGSSGRMRRELGSIPPGDLRMALAALTENTEHGRLWEEAIQFRFGGYGALNGHAVGNMMISGLEQVLGSMVAALDEMGSLLGIQGRVIPMCPEPLDLEAEVSGLEEDPREVVPVRGQVAVATTLGQVRRVRMIPSQPAATPEAVEAISQADLITLGPGSWFSSVIPHVLVPGLVDALNLTQAPKVLIMNLVAEPGETAGMSMEHHIHMLYQHASALAIDVIVIDMTVMPGPAQRTHMERAASALGAKVIYRDVREDDGRGRFADRHKPSKLATVFREILDNPVQDLPSRLD</sequence>
<evidence type="ECO:0000313" key="4">
    <source>
        <dbReference type="EMBL" id="MBF4553576.1"/>
    </source>
</evidence>
<dbReference type="PANTHER" id="PTHR30135:SF3">
    <property type="entry name" value="GLUCONEOGENESIS FACTOR-RELATED"/>
    <property type="match status" value="1"/>
</dbReference>
<organism evidence="4 5">
    <name type="scientific">Corynebacterium suicordis DSM 45110</name>
    <dbReference type="NCBI Taxonomy" id="1121369"/>
    <lineage>
        <taxon>Bacteria</taxon>
        <taxon>Bacillati</taxon>
        <taxon>Actinomycetota</taxon>
        <taxon>Actinomycetes</taxon>
        <taxon>Mycobacteriales</taxon>
        <taxon>Corynebacteriaceae</taxon>
        <taxon>Corynebacterium</taxon>
    </lineage>
</organism>
<evidence type="ECO:0000256" key="1">
    <source>
        <dbReference type="ARBA" id="ARBA00022490"/>
    </source>
</evidence>
<name>A0ABR9ZJG1_9CORY</name>
<reference evidence="4 5" key="1">
    <citation type="submission" date="2020-10" db="EMBL/GenBank/DDBJ databases">
        <title>Novel species in genus Corynebacterium.</title>
        <authorList>
            <person name="Zhang G."/>
        </authorList>
    </citation>
    <scope>NUCLEOTIDE SEQUENCE [LARGE SCALE GENOMIC DNA]</scope>
    <source>
        <strain evidence="4 5">DSM 45110</strain>
    </source>
</reference>
<dbReference type="InterPro" id="IPR002882">
    <property type="entry name" value="CofD"/>
</dbReference>
<proteinExistence type="inferred from homology"/>
<dbReference type="Proteomes" id="UP000635902">
    <property type="component" value="Unassembled WGS sequence"/>
</dbReference>
<comment type="similarity">
    <text evidence="2">Belongs to the gluconeogenesis factor family.</text>
</comment>
<accession>A0ABR9ZJG1</accession>
<comment type="function">
    <text evidence="2">Required for morphogenesis under gluconeogenic growth conditions.</text>
</comment>
<dbReference type="PANTHER" id="PTHR30135">
    <property type="entry name" value="UNCHARACTERIZED PROTEIN YVCK-RELATED"/>
    <property type="match status" value="1"/>
</dbReference>